<evidence type="ECO:0000256" key="5">
    <source>
        <dbReference type="ARBA" id="ARBA00022984"/>
    </source>
</evidence>
<protein>
    <submittedName>
        <fullName evidence="9">Virulence factor MviN</fullName>
    </submittedName>
</protein>
<keyword evidence="7 8" id="KW-0472">Membrane</keyword>
<dbReference type="InterPro" id="IPR051050">
    <property type="entry name" value="Lipid_II_flippase_MurJ/MviN"/>
</dbReference>
<gene>
    <name evidence="9" type="ORF">HOQ43_04630</name>
</gene>
<feature type="transmembrane region" description="Helical" evidence="8">
    <location>
        <begin position="55"/>
        <end position="78"/>
    </location>
</feature>
<feature type="transmembrane region" description="Helical" evidence="8">
    <location>
        <begin position="135"/>
        <end position="155"/>
    </location>
</feature>
<dbReference type="GO" id="GO:0034204">
    <property type="term" value="P:lipid translocation"/>
    <property type="evidence" value="ECO:0007669"/>
    <property type="project" value="TreeGrafter"/>
</dbReference>
<keyword evidence="3 8" id="KW-0812">Transmembrane</keyword>
<evidence type="ECO:0000256" key="3">
    <source>
        <dbReference type="ARBA" id="ARBA00022692"/>
    </source>
</evidence>
<feature type="transmembrane region" description="Helical" evidence="8">
    <location>
        <begin position="428"/>
        <end position="450"/>
    </location>
</feature>
<dbReference type="PRINTS" id="PR01806">
    <property type="entry name" value="VIRFACTRMVIN"/>
</dbReference>
<dbReference type="GO" id="GO:0008360">
    <property type="term" value="P:regulation of cell shape"/>
    <property type="evidence" value="ECO:0007669"/>
    <property type="project" value="UniProtKB-KW"/>
</dbReference>
<dbReference type="Pfam" id="PF03023">
    <property type="entry name" value="MurJ"/>
    <property type="match status" value="1"/>
</dbReference>
<dbReference type="PANTHER" id="PTHR47019:SF1">
    <property type="entry name" value="LIPID II FLIPPASE MURJ"/>
    <property type="match status" value="1"/>
</dbReference>
<keyword evidence="6 8" id="KW-1133">Transmembrane helix</keyword>
<feature type="transmembrane region" description="Helical" evidence="8">
    <location>
        <begin position="496"/>
        <end position="524"/>
    </location>
</feature>
<keyword evidence="2" id="KW-1003">Cell membrane</keyword>
<accession>A0A850C9X5</accession>
<dbReference type="InterPro" id="IPR004268">
    <property type="entry name" value="MurJ"/>
</dbReference>
<feature type="transmembrane region" description="Helical" evidence="8">
    <location>
        <begin position="12"/>
        <end position="35"/>
    </location>
</feature>
<evidence type="ECO:0000256" key="7">
    <source>
        <dbReference type="ARBA" id="ARBA00023136"/>
    </source>
</evidence>
<dbReference type="GO" id="GO:0009252">
    <property type="term" value="P:peptidoglycan biosynthetic process"/>
    <property type="evidence" value="ECO:0007669"/>
    <property type="project" value="UniProtKB-KW"/>
</dbReference>
<dbReference type="Proteomes" id="UP000574690">
    <property type="component" value="Unassembled WGS sequence"/>
</dbReference>
<dbReference type="PANTHER" id="PTHR47019">
    <property type="entry name" value="LIPID II FLIPPASE MURJ"/>
    <property type="match status" value="1"/>
</dbReference>
<feature type="transmembrane region" description="Helical" evidence="8">
    <location>
        <begin position="289"/>
        <end position="308"/>
    </location>
</feature>
<feature type="transmembrane region" description="Helical" evidence="8">
    <location>
        <begin position="203"/>
        <end position="226"/>
    </location>
</feature>
<sequence length="552" mass="56749">MTETRREVGRAASVIGAITVASRLAGFGRTMVFTWAVGASSLGTVYQTANSIPNIIFELVAGGALAALVIPLLAAPLARHDPAQVSRIASALLTWALTILVPAGLLVVLFARPIITLLMPGEDTSDAAIDAGTEMLVLFAPQLPLYGVAVVLTGILQSHRRFAWPALAPLLSSVVMAGVYVAYGLVSGRDPYVEGLGQNEILLLAIGTTVGVAVLAASLIIPLRGLGLRLRPAWRMETHVASGLKSLAIAGAITVGAQQLCQALLIALANSSGEDGPAADITISQTFVLRPWAILAVPLATAAYPVLAEAYSLGEHDRFQWRLSQTARAVLLLSGLGVAALAGLAEPIATVLSSVSADSSAHTQNQFQGTLTGLAFGLFGYSMFAIYSRGLYAVGRNKYAAGATSIGWAAGAVAAIVLSQVMPIEDRTLALAIAWSIGMTVIGLTLTAAIARHTGAASLAGIPRAALATVVAAVVAVLAARELIALWGHANTIYTALFQGVVVGAATAVVYLGLGALIGGSGVVRPVLRRAGRIRSSAEDEAQQPDEDGADQ</sequence>
<name>A0A850C9X5_9ACTN</name>
<proteinExistence type="predicted"/>
<keyword evidence="4" id="KW-0133">Cell shape</keyword>
<organism evidence="9 10">
    <name type="scientific">Glycomyces artemisiae</name>
    <dbReference type="NCBI Taxonomy" id="1076443"/>
    <lineage>
        <taxon>Bacteria</taxon>
        <taxon>Bacillati</taxon>
        <taxon>Actinomycetota</taxon>
        <taxon>Actinomycetes</taxon>
        <taxon>Glycomycetales</taxon>
        <taxon>Glycomycetaceae</taxon>
        <taxon>Glycomyces</taxon>
    </lineage>
</organism>
<evidence type="ECO:0000256" key="6">
    <source>
        <dbReference type="ARBA" id="ARBA00022989"/>
    </source>
</evidence>
<evidence type="ECO:0000256" key="1">
    <source>
        <dbReference type="ARBA" id="ARBA00004651"/>
    </source>
</evidence>
<evidence type="ECO:0000256" key="8">
    <source>
        <dbReference type="SAM" id="Phobius"/>
    </source>
</evidence>
<comment type="caution">
    <text evidence="9">The sequence shown here is derived from an EMBL/GenBank/DDBJ whole genome shotgun (WGS) entry which is preliminary data.</text>
</comment>
<feature type="transmembrane region" description="Helical" evidence="8">
    <location>
        <begin position="369"/>
        <end position="387"/>
    </location>
</feature>
<evidence type="ECO:0000256" key="4">
    <source>
        <dbReference type="ARBA" id="ARBA00022960"/>
    </source>
</evidence>
<dbReference type="GO" id="GO:0005886">
    <property type="term" value="C:plasma membrane"/>
    <property type="evidence" value="ECO:0007669"/>
    <property type="project" value="UniProtKB-SubCell"/>
</dbReference>
<dbReference type="GO" id="GO:0015648">
    <property type="term" value="F:lipid-linked peptidoglycan transporter activity"/>
    <property type="evidence" value="ECO:0007669"/>
    <property type="project" value="TreeGrafter"/>
</dbReference>
<feature type="transmembrane region" description="Helical" evidence="8">
    <location>
        <begin position="329"/>
        <end position="349"/>
    </location>
</feature>
<dbReference type="EMBL" id="JABFXE010000198">
    <property type="protein sequence ID" value="NUQ87732.1"/>
    <property type="molecule type" value="Genomic_DNA"/>
</dbReference>
<dbReference type="AlphaFoldDB" id="A0A850C9X5"/>
<comment type="subcellular location">
    <subcellularLocation>
        <location evidence="1">Cell membrane</location>
        <topology evidence="1">Multi-pass membrane protein</topology>
    </subcellularLocation>
</comment>
<reference evidence="9 10" key="1">
    <citation type="submission" date="2020-05" db="EMBL/GenBank/DDBJ databases">
        <title>DNA-SIP metagenomic assembled genomes.</title>
        <authorList>
            <person name="Yu J."/>
        </authorList>
    </citation>
    <scope>NUCLEOTIDE SEQUENCE [LARGE SCALE GENOMIC DNA]</scope>
    <source>
        <strain evidence="9">Bin5.27</strain>
    </source>
</reference>
<feature type="transmembrane region" description="Helical" evidence="8">
    <location>
        <begin position="90"/>
        <end position="115"/>
    </location>
</feature>
<feature type="transmembrane region" description="Helical" evidence="8">
    <location>
        <begin position="399"/>
        <end position="422"/>
    </location>
</feature>
<evidence type="ECO:0000313" key="10">
    <source>
        <dbReference type="Proteomes" id="UP000574690"/>
    </source>
</evidence>
<feature type="transmembrane region" description="Helical" evidence="8">
    <location>
        <begin position="162"/>
        <end position="183"/>
    </location>
</feature>
<keyword evidence="5" id="KW-0573">Peptidoglycan synthesis</keyword>
<evidence type="ECO:0000313" key="9">
    <source>
        <dbReference type="EMBL" id="NUQ87732.1"/>
    </source>
</evidence>
<feature type="transmembrane region" description="Helical" evidence="8">
    <location>
        <begin position="247"/>
        <end position="269"/>
    </location>
</feature>
<evidence type="ECO:0000256" key="2">
    <source>
        <dbReference type="ARBA" id="ARBA00022475"/>
    </source>
</evidence>
<feature type="transmembrane region" description="Helical" evidence="8">
    <location>
        <begin position="462"/>
        <end position="484"/>
    </location>
</feature>